<organism evidence="1 3">
    <name type="scientific">Methanosphaera cuniculi</name>
    <dbReference type="NCBI Taxonomy" id="1077256"/>
    <lineage>
        <taxon>Archaea</taxon>
        <taxon>Methanobacteriati</taxon>
        <taxon>Methanobacteriota</taxon>
        <taxon>Methanomada group</taxon>
        <taxon>Methanobacteria</taxon>
        <taxon>Methanobacteriales</taxon>
        <taxon>Methanobacteriaceae</taxon>
        <taxon>Methanosphaera</taxon>
    </lineage>
</organism>
<reference evidence="2 4" key="1">
    <citation type="submission" date="2016-04" db="EMBL/GenBank/DDBJ databases">
        <title>Genome sequence of Methanosphaera cuniculi DSM 4103.</title>
        <authorList>
            <person name="Poehlein A."/>
            <person name="Seedorf H."/>
            <person name="Daniel R."/>
        </authorList>
    </citation>
    <scope>NUCLEOTIDE SEQUENCE [LARGE SCALE GENOMIC DNA]</scope>
    <source>
        <strain evidence="2 4">DSM 4103</strain>
    </source>
</reference>
<evidence type="ECO:0000313" key="3">
    <source>
        <dbReference type="Proteomes" id="UP000217528"/>
    </source>
</evidence>
<gene>
    <name evidence="1" type="ORF">ASJ82_00400</name>
    <name evidence="2" type="ORF">MSCUN_11590</name>
</gene>
<evidence type="ECO:0000313" key="2">
    <source>
        <dbReference type="EMBL" id="PWL07916.1"/>
    </source>
</evidence>
<dbReference type="AlphaFoldDB" id="A0A2A2HCU8"/>
<sequence length="94" mass="11144">MNETHDNFWNPQEGEYLKGVYVDKLENVGKFENTLYKIQDKDITYCIWGKVQLDSIMEVAKIGDLIQIQYVGCETINGRFQMKRYELEILDNEE</sequence>
<protein>
    <submittedName>
        <fullName evidence="1">Uncharacterized protein</fullName>
    </submittedName>
</protein>
<comment type="caution">
    <text evidence="1">The sequence shown here is derived from an EMBL/GenBank/DDBJ whole genome shotgun (WGS) entry which is preliminary data.</text>
</comment>
<name>A0A2A2HCU8_9EURY</name>
<evidence type="ECO:0000313" key="4">
    <source>
        <dbReference type="Proteomes" id="UP000246004"/>
    </source>
</evidence>
<keyword evidence="3" id="KW-1185">Reference proteome</keyword>
<reference evidence="1 3" key="2">
    <citation type="journal article" date="2017" name="BMC Genomics">
        <title>Genomic analysis of methanogenic archaea reveals a shift towards energy conservation.</title>
        <authorList>
            <person name="Gilmore S.P."/>
            <person name="Henske J.K."/>
            <person name="Sexton J.A."/>
            <person name="Solomon K.V."/>
            <person name="Seppala S."/>
            <person name="Yoo J.I."/>
            <person name="Huyett L.M."/>
            <person name="Pressman A."/>
            <person name="Cogan J.Z."/>
            <person name="Kivenson V."/>
            <person name="Peng X."/>
            <person name="Tan Y."/>
            <person name="Valentine D.L."/>
            <person name="O'Malley M.A."/>
        </authorList>
    </citation>
    <scope>NUCLEOTIDE SEQUENCE [LARGE SCALE GENOMIC DNA]</scope>
    <source>
        <strain evidence="1 3">1R-7</strain>
    </source>
</reference>
<dbReference type="Proteomes" id="UP000217528">
    <property type="component" value="Unassembled WGS sequence"/>
</dbReference>
<evidence type="ECO:0000313" key="1">
    <source>
        <dbReference type="EMBL" id="PAV07341.1"/>
    </source>
</evidence>
<dbReference type="EMBL" id="LMVN01000019">
    <property type="protein sequence ID" value="PAV07341.1"/>
    <property type="molecule type" value="Genomic_DNA"/>
</dbReference>
<proteinExistence type="predicted"/>
<dbReference type="Proteomes" id="UP000246004">
    <property type="component" value="Unassembled WGS sequence"/>
</dbReference>
<dbReference type="OrthoDB" id="381508at2157"/>
<dbReference type="RefSeq" id="WP_095608711.1">
    <property type="nucleotide sequence ID" value="NZ_LMVN01000019.1"/>
</dbReference>
<dbReference type="EMBL" id="LWMS01000042">
    <property type="protein sequence ID" value="PWL07916.1"/>
    <property type="molecule type" value="Genomic_DNA"/>
</dbReference>
<accession>A0A2A2HCU8</accession>